<comment type="caution">
    <text evidence="3">The sequence shown here is derived from an EMBL/GenBank/DDBJ whole genome shotgun (WGS) entry which is preliminary data.</text>
</comment>
<dbReference type="PANTHER" id="PTHR16255">
    <property type="entry name" value="REQUIRED FOR MEIOTIC NUCLEAR DIVISION PROTEIN 1 HOMOLOG"/>
    <property type="match status" value="1"/>
</dbReference>
<reference evidence="3" key="1">
    <citation type="journal article" date="2015" name="Proc. Natl. Acad. Sci. U.S.A.">
        <title>Networks of energetic and metabolic interactions define dynamics in microbial communities.</title>
        <authorList>
            <person name="Embree M."/>
            <person name="Liu J.K."/>
            <person name="Al-Bassam M.M."/>
            <person name="Zengler K."/>
        </authorList>
    </citation>
    <scope>NUCLEOTIDE SEQUENCE</scope>
</reference>
<dbReference type="InterPro" id="IPR051624">
    <property type="entry name" value="RMD1/Sad1-interacting"/>
</dbReference>
<keyword evidence="1" id="KW-0175">Coiled coil</keyword>
<dbReference type="PANTHER" id="PTHR16255:SF1">
    <property type="entry name" value="REQUIRED FOR MEIOTIC NUCLEAR DIVISION PROTEIN 1 HOMOLOG"/>
    <property type="match status" value="1"/>
</dbReference>
<evidence type="ECO:0008006" key="4">
    <source>
        <dbReference type="Google" id="ProtNLM"/>
    </source>
</evidence>
<organism evidence="3">
    <name type="scientific">hydrocarbon metagenome</name>
    <dbReference type="NCBI Taxonomy" id="938273"/>
    <lineage>
        <taxon>unclassified sequences</taxon>
        <taxon>metagenomes</taxon>
        <taxon>ecological metagenomes</taxon>
    </lineage>
</organism>
<protein>
    <recommendedName>
        <fullName evidence="4">DUF155 domain-containing protein</fullName>
    </recommendedName>
</protein>
<accession>A0A0W8F0X4</accession>
<evidence type="ECO:0000256" key="1">
    <source>
        <dbReference type="SAM" id="Coils"/>
    </source>
</evidence>
<keyword evidence="2" id="KW-1133">Transmembrane helix</keyword>
<keyword evidence="2" id="KW-0812">Transmembrane</keyword>
<dbReference type="AlphaFoldDB" id="A0A0W8F0X4"/>
<dbReference type="EMBL" id="LNQE01001655">
    <property type="protein sequence ID" value="KUG14481.1"/>
    <property type="molecule type" value="Genomic_DNA"/>
</dbReference>
<feature type="coiled-coil region" evidence="1">
    <location>
        <begin position="196"/>
        <end position="252"/>
    </location>
</feature>
<evidence type="ECO:0000313" key="3">
    <source>
        <dbReference type="EMBL" id="KUG14481.1"/>
    </source>
</evidence>
<proteinExistence type="predicted"/>
<evidence type="ECO:0000256" key="2">
    <source>
        <dbReference type="SAM" id="Phobius"/>
    </source>
</evidence>
<keyword evidence="2" id="KW-0472">Membrane</keyword>
<sequence length="325" mass="36510">MQIARTCFVRVQPSSLSVGEAPLRICLPPIPARVGGAGYSFSAEARLYNFGALSICLIIDESDAPPSQISGEALRFAGQAGLDDYFTDALAQVRAILSPVAGERDIDPGFNDEYTLYLIDRADPRIDPVVVLLGEDGTFSPEIRDDILKNTLSYEKTDAVILSFSGAILISPDIPHDLIELIGFAAVQVFELRFYDRELSRQLEKMYEDIEAAENLSWFARFRQYRAIMRVLMQTQAEISEVIEKVNNLIKTTDDAYYARVYEMALRVMKSPEWTGSINRRIRVIRENYRMLSDEVNVQHSNFLTWVIIILIAVAIAIFLPGALA</sequence>
<name>A0A0W8F0X4_9ZZZZ</name>
<feature type="transmembrane region" description="Helical" evidence="2">
    <location>
        <begin position="303"/>
        <end position="324"/>
    </location>
</feature>
<gene>
    <name evidence="3" type="ORF">ASZ90_015879</name>
</gene>